<dbReference type="REBASE" id="393949">
    <property type="entry name" value="KpuW9323MrrP"/>
</dbReference>
<dbReference type="InterPro" id="IPR011335">
    <property type="entry name" value="Restrct_endonuc-II-like"/>
</dbReference>
<keyword evidence="3" id="KW-0540">Nuclease</keyword>
<dbReference type="GO" id="GO:0015666">
    <property type="term" value="F:restriction endodeoxyribonuclease activity"/>
    <property type="evidence" value="ECO:0007669"/>
    <property type="project" value="TreeGrafter"/>
</dbReference>
<sequence>MPLFPLYSEVGKMMELYRGEKKEVVYGMIKSIWKHTGTPQNPVDWTDPDTWIGERLAGEEARFARKVWAQGVNPRHVYGSYLLINGYQLAAPGADGCYEVTLRGEAFLRREPEVVYALDEAEGLVELLSIIATKERAQRKDLLPEWGTFLRRFSKFGTESTIKDTLRRRLANLVERGLVQRSGFNYAITPEGLRYTAVKQKAVEDPKKSVLDQVARFNGQQKQVLQQKLGSMHPYRFEQLVRDLLEAMGYEDVTVTKESGDKGVDVVANVQFGITTITEVVQMKRQQGNIGRPVLDQLRGALPYHKALRGTIITTGDFSVGCKEAALFPGAAPITLINGEKLMELLIRHEIGISKRSVELHQLDDEYFREPSEQEQAEKALEAEEMKP</sequence>
<dbReference type="Proteomes" id="UP000503088">
    <property type="component" value="Chromosome"/>
</dbReference>
<dbReference type="AlphaFoldDB" id="A0A7D3Y3W0"/>
<feature type="region of interest" description="Disordered" evidence="1">
    <location>
        <begin position="368"/>
        <end position="388"/>
    </location>
</feature>
<keyword evidence="4" id="KW-1185">Reference proteome</keyword>
<dbReference type="GO" id="GO:0003677">
    <property type="term" value="F:DNA binding"/>
    <property type="evidence" value="ECO:0007669"/>
    <property type="project" value="InterPro"/>
</dbReference>
<dbReference type="Gene3D" id="3.40.1350.10">
    <property type="match status" value="1"/>
</dbReference>
<dbReference type="SUPFAM" id="SSF52980">
    <property type="entry name" value="Restriction endonuclease-like"/>
    <property type="match status" value="1"/>
</dbReference>
<dbReference type="PANTHER" id="PTHR30015:SF7">
    <property type="entry name" value="TYPE IV METHYL-DIRECTED RESTRICTION ENZYME ECOKMRR"/>
    <property type="match status" value="1"/>
</dbReference>
<keyword evidence="3" id="KW-0255">Endonuclease</keyword>
<dbReference type="PANTHER" id="PTHR30015">
    <property type="entry name" value="MRR RESTRICTION SYSTEM PROTEIN"/>
    <property type="match status" value="1"/>
</dbReference>
<accession>A0A7D3Y3W0</accession>
<dbReference type="GO" id="GO:0009307">
    <property type="term" value="P:DNA restriction-modification system"/>
    <property type="evidence" value="ECO:0007669"/>
    <property type="project" value="InterPro"/>
</dbReference>
<evidence type="ECO:0000313" key="4">
    <source>
        <dbReference type="Proteomes" id="UP000503088"/>
    </source>
</evidence>
<evidence type="ECO:0000256" key="1">
    <source>
        <dbReference type="SAM" id="MobiDB-lite"/>
    </source>
</evidence>
<dbReference type="Pfam" id="PF04471">
    <property type="entry name" value="Mrr_cat"/>
    <property type="match status" value="1"/>
</dbReference>
<evidence type="ECO:0000313" key="3">
    <source>
        <dbReference type="EMBL" id="QKG86003.1"/>
    </source>
</evidence>
<reference evidence="3 4" key="1">
    <citation type="submission" date="2020-01" db="EMBL/GenBank/DDBJ databases">
        <authorList>
            <person name="Gulvik C.A."/>
            <person name="Batra D.G."/>
        </authorList>
    </citation>
    <scope>NUCLEOTIDE SEQUENCE [LARGE SCALE GENOMIC DNA]</scope>
    <source>
        <strain evidence="3 4">W9323</strain>
    </source>
</reference>
<evidence type="ECO:0000259" key="2">
    <source>
        <dbReference type="Pfam" id="PF04471"/>
    </source>
</evidence>
<gene>
    <name evidence="3" type="ORF">GXN76_09620</name>
</gene>
<keyword evidence="3" id="KW-0378">Hydrolase</keyword>
<dbReference type="InterPro" id="IPR011856">
    <property type="entry name" value="tRNA_endonuc-like_dom_sf"/>
</dbReference>
<proteinExistence type="predicted"/>
<organism evidence="3 4">
    <name type="scientific">Kroppenstedtia pulmonis</name>
    <dbReference type="NCBI Taxonomy" id="1380685"/>
    <lineage>
        <taxon>Bacteria</taxon>
        <taxon>Bacillati</taxon>
        <taxon>Bacillota</taxon>
        <taxon>Bacilli</taxon>
        <taxon>Bacillales</taxon>
        <taxon>Thermoactinomycetaceae</taxon>
        <taxon>Kroppenstedtia</taxon>
    </lineage>
</organism>
<protein>
    <submittedName>
        <fullName evidence="3">Restriction endonuclease</fullName>
    </submittedName>
</protein>
<feature type="domain" description="Restriction endonuclease type IV Mrr" evidence="2">
    <location>
        <begin position="231"/>
        <end position="346"/>
    </location>
</feature>
<dbReference type="InterPro" id="IPR052906">
    <property type="entry name" value="Type_IV_Methyl-Rstrct_Enzyme"/>
</dbReference>
<dbReference type="InterPro" id="IPR007560">
    <property type="entry name" value="Restrct_endonuc_IV_Mrr"/>
</dbReference>
<name>A0A7D3Y3W0_9BACL</name>
<dbReference type="EMBL" id="CP048104">
    <property type="protein sequence ID" value="QKG86003.1"/>
    <property type="molecule type" value="Genomic_DNA"/>
</dbReference>
<dbReference type="KEGG" id="kpul:GXN76_09620"/>